<comment type="subcellular location">
    <subcellularLocation>
        <location evidence="1">Cell membrane</location>
        <topology evidence="1">Multi-pass membrane protein</topology>
    </subcellularLocation>
</comment>
<dbReference type="GO" id="GO:0022857">
    <property type="term" value="F:transmembrane transporter activity"/>
    <property type="evidence" value="ECO:0007669"/>
    <property type="project" value="InterPro"/>
</dbReference>
<feature type="transmembrane region" description="Helical" evidence="6">
    <location>
        <begin position="380"/>
        <end position="397"/>
    </location>
</feature>
<feature type="transmembrane region" description="Helical" evidence="6">
    <location>
        <begin position="173"/>
        <end position="198"/>
    </location>
</feature>
<feature type="transmembrane region" description="Helical" evidence="6">
    <location>
        <begin position="146"/>
        <end position="166"/>
    </location>
</feature>
<feature type="transmembrane region" description="Helical" evidence="6">
    <location>
        <begin position="256"/>
        <end position="278"/>
    </location>
</feature>
<keyword evidence="5 6" id="KW-0472">Membrane</keyword>
<reference evidence="8" key="1">
    <citation type="submission" date="2016-03" db="EMBL/GenBank/DDBJ databases">
        <title>Complete genome sequence of the type strain Actinoalloteichus hymeniacidonis DSM 45092.</title>
        <authorList>
            <person name="Schaffert L."/>
            <person name="Albersmeier A."/>
            <person name="Winkler A."/>
            <person name="Kalinowski J."/>
            <person name="Zotchev S."/>
            <person name="Ruckert C."/>
        </authorList>
    </citation>
    <scope>NUCLEOTIDE SEQUENCE [LARGE SCALE GENOMIC DNA]</scope>
    <source>
        <strain evidence="8">HPA177(T) (DSM 45092(T))</strain>
    </source>
</reference>
<feature type="transmembrane region" description="Helical" evidence="6">
    <location>
        <begin position="353"/>
        <end position="374"/>
    </location>
</feature>
<dbReference type="PANTHER" id="PTHR42770:SF11">
    <property type="entry name" value="INNER MEMBRANE TRANSPORT PROTEIN YBAT"/>
    <property type="match status" value="1"/>
</dbReference>
<feature type="transmembrane region" description="Helical" evidence="6">
    <location>
        <begin position="113"/>
        <end position="134"/>
    </location>
</feature>
<evidence type="ECO:0000313" key="8">
    <source>
        <dbReference type="Proteomes" id="UP000095210"/>
    </source>
</evidence>
<proteinExistence type="predicted"/>
<feature type="transmembrane region" description="Helical" evidence="6">
    <location>
        <begin position="436"/>
        <end position="452"/>
    </location>
</feature>
<dbReference type="PIRSF" id="PIRSF006060">
    <property type="entry name" value="AA_transporter"/>
    <property type="match status" value="1"/>
</dbReference>
<dbReference type="EMBL" id="CP014859">
    <property type="protein sequence ID" value="AOS65803.1"/>
    <property type="molecule type" value="Genomic_DNA"/>
</dbReference>
<dbReference type="InterPro" id="IPR050367">
    <property type="entry name" value="APC_superfamily"/>
</dbReference>
<keyword evidence="8" id="KW-1185">Reference proteome</keyword>
<feature type="transmembrane region" description="Helical" evidence="6">
    <location>
        <begin position="218"/>
        <end position="235"/>
    </location>
</feature>
<feature type="transmembrane region" description="Helical" evidence="6">
    <location>
        <begin position="70"/>
        <end position="92"/>
    </location>
</feature>
<dbReference type="PANTHER" id="PTHR42770">
    <property type="entry name" value="AMINO ACID TRANSPORTER-RELATED"/>
    <property type="match status" value="1"/>
</dbReference>
<evidence type="ECO:0000256" key="3">
    <source>
        <dbReference type="ARBA" id="ARBA00022692"/>
    </source>
</evidence>
<keyword evidence="2" id="KW-1003">Cell membrane</keyword>
<evidence type="ECO:0000313" key="7">
    <source>
        <dbReference type="EMBL" id="AOS65803.1"/>
    </source>
</evidence>
<dbReference type="InterPro" id="IPR002293">
    <property type="entry name" value="AA/rel_permease1"/>
</dbReference>
<gene>
    <name evidence="7" type="ORF">TL08_25125</name>
</gene>
<organism evidence="7 8">
    <name type="scientific">Actinoalloteichus hymeniacidonis</name>
    <dbReference type="NCBI Taxonomy" id="340345"/>
    <lineage>
        <taxon>Bacteria</taxon>
        <taxon>Bacillati</taxon>
        <taxon>Actinomycetota</taxon>
        <taxon>Actinomycetes</taxon>
        <taxon>Pseudonocardiales</taxon>
        <taxon>Pseudonocardiaceae</taxon>
        <taxon>Actinoalloteichus</taxon>
    </lineage>
</organism>
<evidence type="ECO:0000256" key="5">
    <source>
        <dbReference type="ARBA" id="ARBA00023136"/>
    </source>
</evidence>
<evidence type="ECO:0000256" key="2">
    <source>
        <dbReference type="ARBA" id="ARBA00022475"/>
    </source>
</evidence>
<dbReference type="Pfam" id="PF13520">
    <property type="entry name" value="AA_permease_2"/>
    <property type="match status" value="1"/>
</dbReference>
<sequence length="469" mass="49713">MRITRDAADCVFMANGTDAQLPTGSSAPQEPGLKRVMGPRLLLLFVIGNVLGTGIYAISGRVAGVVGGALWVPFLIAFCIAFLTAFSYVELVGKYPRAAGAALYTNRAFRSPFFTFMIAFAVMCSGITSASSAARAVSGDYLQEFVTVPAMVVAIGFIGLLALVNLRGVAESLIANVVLTVIELLGLLIVIAIGVGAVLSGAGDPSRLMEFNTEQGPLLAVTSATALAFFALVGFEDSVNMAEECHSPSKIFPRGLLLGLAITGLIYVLVALTSSLLVDTEVLADSDGPLLEVVRLGAPGFPLILFSAIAICAVSNSALMNMMMASRLLYGMARESIIPRQFGRVLPVRRTPWVAILFTSMVAVVLVSTVDIALLGGTTSLLLLVVFGVVNVAVLVLRREEVEHDHFRSPTFVPVLGAITCFLLASPLTGRPWEEYRIAGILLLVGLAFWVLNRMILRRASVDSAEGSR</sequence>
<evidence type="ECO:0000256" key="1">
    <source>
        <dbReference type="ARBA" id="ARBA00004651"/>
    </source>
</evidence>
<feature type="transmembrane region" description="Helical" evidence="6">
    <location>
        <begin position="41"/>
        <end position="58"/>
    </location>
</feature>
<feature type="transmembrane region" description="Helical" evidence="6">
    <location>
        <begin position="298"/>
        <end position="319"/>
    </location>
</feature>
<feature type="transmembrane region" description="Helical" evidence="6">
    <location>
        <begin position="409"/>
        <end position="430"/>
    </location>
</feature>
<evidence type="ECO:0000256" key="6">
    <source>
        <dbReference type="SAM" id="Phobius"/>
    </source>
</evidence>
<accession>A0AAC9MZU6</accession>
<keyword evidence="4 6" id="KW-1133">Transmembrane helix</keyword>
<protein>
    <submittedName>
        <fullName evidence="7">Amino acid/polyamine/organocation transporter, APC superfamily</fullName>
    </submittedName>
</protein>
<dbReference type="GO" id="GO:0005886">
    <property type="term" value="C:plasma membrane"/>
    <property type="evidence" value="ECO:0007669"/>
    <property type="project" value="UniProtKB-SubCell"/>
</dbReference>
<name>A0AAC9MZU6_9PSEU</name>
<dbReference type="Gene3D" id="1.20.1740.10">
    <property type="entry name" value="Amino acid/polyamine transporter I"/>
    <property type="match status" value="1"/>
</dbReference>
<keyword evidence="3 6" id="KW-0812">Transmembrane</keyword>
<dbReference type="Proteomes" id="UP000095210">
    <property type="component" value="Chromosome"/>
</dbReference>
<dbReference type="KEGG" id="ahm:TL08_25125"/>
<evidence type="ECO:0000256" key="4">
    <source>
        <dbReference type="ARBA" id="ARBA00022989"/>
    </source>
</evidence>
<dbReference type="AlphaFoldDB" id="A0AAC9MZU6"/>